<feature type="domain" description="Aminoglycoside phosphotransferase" evidence="1">
    <location>
        <begin position="51"/>
        <end position="255"/>
    </location>
</feature>
<dbReference type="InterPro" id="IPR041726">
    <property type="entry name" value="ACAD10_11_N"/>
</dbReference>
<dbReference type="CDD" id="cd05154">
    <property type="entry name" value="ACAD10_11_N-like"/>
    <property type="match status" value="1"/>
</dbReference>
<dbReference type="KEGG" id="tso:IZ6_23910"/>
<organism evidence="2 3">
    <name type="scientific">Terrihabitans soli</name>
    <dbReference type="NCBI Taxonomy" id="708113"/>
    <lineage>
        <taxon>Bacteria</taxon>
        <taxon>Pseudomonadati</taxon>
        <taxon>Pseudomonadota</taxon>
        <taxon>Alphaproteobacteria</taxon>
        <taxon>Hyphomicrobiales</taxon>
        <taxon>Terrihabitans</taxon>
    </lineage>
</organism>
<dbReference type="Pfam" id="PF01636">
    <property type="entry name" value="APH"/>
    <property type="match status" value="1"/>
</dbReference>
<evidence type="ECO:0000259" key="1">
    <source>
        <dbReference type="Pfam" id="PF01636"/>
    </source>
</evidence>
<dbReference type="GO" id="GO:0016740">
    <property type="term" value="F:transferase activity"/>
    <property type="evidence" value="ECO:0007669"/>
    <property type="project" value="UniProtKB-KW"/>
</dbReference>
<dbReference type="PANTHER" id="PTHR47829:SF1">
    <property type="entry name" value="HAD FAMILY PHOSPHATASE"/>
    <property type="match status" value="1"/>
</dbReference>
<proteinExistence type="predicted"/>
<dbReference type="InterPro" id="IPR011009">
    <property type="entry name" value="Kinase-like_dom_sf"/>
</dbReference>
<dbReference type="Proteomes" id="UP000515317">
    <property type="component" value="Chromosome"/>
</dbReference>
<sequence length="345" mass="38294">MVTPTARPRSVAQDTAEWLLNLDPGPLEAFCTRTIHGFRTPLSIHPARPSSTSTFTVSTPDNRYALRRSIDSAHNADLEREFRMLAGLNQRNFPVPRPLIYCDNEKLIGNAFYVMEHVEGRHYNDPIMPGASSAYRAKAYESLNTVLAQLHSFDPRAIGVATAGNGRNYVADQVERCTKHYVAAKIEDIPEMDKLIAWLPKHLPPDRPSRLVHGDFRIENIVFHPSEPQVIGILNWKLAGLGDPIADAVYHFMAWILMGHGTSGGVSEEELAELGIPALEIYAASYAHRAGLKTIPHFETYFAYNLFRMAVLQGIATRNGKAKSVAQIRPIAALAWAFARRAGAT</sequence>
<reference evidence="2 3" key="1">
    <citation type="submission" date="2020-08" db="EMBL/GenBank/DDBJ databases">
        <title>Genome sequence of Rhizobiales bacterium strain IZ6.</title>
        <authorList>
            <person name="Nakai R."/>
            <person name="Naganuma T."/>
        </authorList>
    </citation>
    <scope>NUCLEOTIDE SEQUENCE [LARGE SCALE GENOMIC DNA]</scope>
    <source>
        <strain evidence="2 3">IZ6</strain>
    </source>
</reference>
<dbReference type="SUPFAM" id="SSF56112">
    <property type="entry name" value="Protein kinase-like (PK-like)"/>
    <property type="match status" value="1"/>
</dbReference>
<accession>A0A6S6QQ60</accession>
<gene>
    <name evidence="2" type="ORF">IZ6_23910</name>
</gene>
<dbReference type="InterPro" id="IPR052898">
    <property type="entry name" value="ACAD10-like"/>
</dbReference>
<dbReference type="InterPro" id="IPR002575">
    <property type="entry name" value="Aminoglycoside_PTrfase"/>
</dbReference>
<evidence type="ECO:0000313" key="3">
    <source>
        <dbReference type="Proteomes" id="UP000515317"/>
    </source>
</evidence>
<dbReference type="PANTHER" id="PTHR47829">
    <property type="entry name" value="HYDROLASE, PUTATIVE (AFU_ORTHOLOGUE AFUA_1G12880)-RELATED"/>
    <property type="match status" value="1"/>
</dbReference>
<keyword evidence="2" id="KW-0808">Transferase</keyword>
<dbReference type="Gene3D" id="3.90.1200.10">
    <property type="match status" value="1"/>
</dbReference>
<dbReference type="RefSeq" id="WP_222875285.1">
    <property type="nucleotide sequence ID" value="NZ_AP023361.1"/>
</dbReference>
<evidence type="ECO:0000313" key="2">
    <source>
        <dbReference type="EMBL" id="BCJ91656.1"/>
    </source>
</evidence>
<dbReference type="EMBL" id="AP023361">
    <property type="protein sequence ID" value="BCJ91656.1"/>
    <property type="molecule type" value="Genomic_DNA"/>
</dbReference>
<name>A0A6S6QQ60_9HYPH</name>
<dbReference type="AlphaFoldDB" id="A0A6S6QQ60"/>
<protein>
    <submittedName>
        <fullName evidence="2">Aminoglycoside phosphotransferase</fullName>
    </submittedName>
</protein>
<dbReference type="Gene3D" id="3.30.200.20">
    <property type="entry name" value="Phosphorylase Kinase, domain 1"/>
    <property type="match status" value="1"/>
</dbReference>
<keyword evidence="3" id="KW-1185">Reference proteome</keyword>